<evidence type="ECO:0000259" key="4">
    <source>
        <dbReference type="Pfam" id="PF00294"/>
    </source>
</evidence>
<comment type="similarity">
    <text evidence="1">Belongs to the carbohydrate kinase PfkB family.</text>
</comment>
<keyword evidence="6" id="KW-1185">Reference proteome</keyword>
<dbReference type="PANTHER" id="PTHR43085:SF15">
    <property type="entry name" value="2-DEHYDRO-3-DEOXYGLUCONOKINASE"/>
    <property type="match status" value="1"/>
</dbReference>
<evidence type="ECO:0000313" key="5">
    <source>
        <dbReference type="EMBL" id="GGP18531.1"/>
    </source>
</evidence>
<dbReference type="InterPro" id="IPR029056">
    <property type="entry name" value="Ribokinase-like"/>
</dbReference>
<dbReference type="InterPro" id="IPR011611">
    <property type="entry name" value="PfkB_dom"/>
</dbReference>
<comment type="caution">
    <text evidence="5">The sequence shown here is derived from an EMBL/GenBank/DDBJ whole genome shotgun (WGS) entry which is preliminary data.</text>
</comment>
<dbReference type="Proteomes" id="UP000637267">
    <property type="component" value="Unassembled WGS sequence"/>
</dbReference>
<sequence>MNAARSEMRQTIAVIGECMVELQRQPGGLAYRFGGDTLNTAVYLARQLKPAPFDVAYVSALGTDSLSEEMLANWQAEGIVTRWVQRLADRLPGIYLIETDDAGERTFHYWRKDAAARYWLHGPDTQRVLAVLARTDVVYLSGISLAILTPADRDTLFDVLTQCKARGGMIVFDNNYRARLWESPAVAAACYRRMLSLASLALLTLDDEVALYGEADVETVIARTRALGVAEVVIKRGGAASVVATDALRLEVAPVPVTPVVDTTAAGDSFAAGYLAARLTGQGPGAAMQAAHKLAGAVIQHRGAIIPVSAMP</sequence>
<gene>
    <name evidence="5" type="ORF">GCM10010970_05530</name>
</gene>
<organism evidence="5 6">
    <name type="scientific">Silvimonas iriomotensis</name>
    <dbReference type="NCBI Taxonomy" id="449662"/>
    <lineage>
        <taxon>Bacteria</taxon>
        <taxon>Pseudomonadati</taxon>
        <taxon>Pseudomonadota</taxon>
        <taxon>Betaproteobacteria</taxon>
        <taxon>Neisseriales</taxon>
        <taxon>Chitinibacteraceae</taxon>
        <taxon>Silvimonas</taxon>
    </lineage>
</organism>
<dbReference type="PANTHER" id="PTHR43085">
    <property type="entry name" value="HEXOKINASE FAMILY MEMBER"/>
    <property type="match status" value="1"/>
</dbReference>
<feature type="domain" description="Carbohydrate kinase PfkB" evidence="4">
    <location>
        <begin position="11"/>
        <end position="309"/>
    </location>
</feature>
<proteinExistence type="inferred from homology"/>
<keyword evidence="2" id="KW-0808">Transferase</keyword>
<evidence type="ECO:0000313" key="6">
    <source>
        <dbReference type="Proteomes" id="UP000637267"/>
    </source>
</evidence>
<evidence type="ECO:0000256" key="1">
    <source>
        <dbReference type="ARBA" id="ARBA00010688"/>
    </source>
</evidence>
<dbReference type="PROSITE" id="PS00584">
    <property type="entry name" value="PFKB_KINASES_2"/>
    <property type="match status" value="1"/>
</dbReference>
<dbReference type="SUPFAM" id="SSF53613">
    <property type="entry name" value="Ribokinase-like"/>
    <property type="match status" value="1"/>
</dbReference>
<reference evidence="6" key="1">
    <citation type="journal article" date="2019" name="Int. J. Syst. Evol. Microbiol.">
        <title>The Global Catalogue of Microorganisms (GCM) 10K type strain sequencing project: providing services to taxonomists for standard genome sequencing and annotation.</title>
        <authorList>
            <consortium name="The Broad Institute Genomics Platform"/>
            <consortium name="The Broad Institute Genome Sequencing Center for Infectious Disease"/>
            <person name="Wu L."/>
            <person name="Ma J."/>
        </authorList>
    </citation>
    <scope>NUCLEOTIDE SEQUENCE [LARGE SCALE GENOMIC DNA]</scope>
    <source>
        <strain evidence="6">CGMCC 1.8859</strain>
    </source>
</reference>
<dbReference type="Gene3D" id="3.40.1190.20">
    <property type="match status" value="1"/>
</dbReference>
<dbReference type="Pfam" id="PF00294">
    <property type="entry name" value="PfkB"/>
    <property type="match status" value="1"/>
</dbReference>
<evidence type="ECO:0000256" key="2">
    <source>
        <dbReference type="ARBA" id="ARBA00022679"/>
    </source>
</evidence>
<dbReference type="InterPro" id="IPR050306">
    <property type="entry name" value="PfkB_Carbo_kinase"/>
</dbReference>
<accession>A0ABQ2P5A5</accession>
<evidence type="ECO:0000256" key="3">
    <source>
        <dbReference type="ARBA" id="ARBA00022777"/>
    </source>
</evidence>
<dbReference type="CDD" id="cd01166">
    <property type="entry name" value="KdgK"/>
    <property type="match status" value="1"/>
</dbReference>
<name>A0ABQ2P5A5_9NEIS</name>
<dbReference type="RefSeq" id="WP_308433851.1">
    <property type="nucleotide sequence ID" value="NZ_BMLX01000001.1"/>
</dbReference>
<dbReference type="InterPro" id="IPR002173">
    <property type="entry name" value="Carboh/pur_kinase_PfkB_CS"/>
</dbReference>
<keyword evidence="3" id="KW-0418">Kinase</keyword>
<protein>
    <submittedName>
        <fullName evidence="5">Ketodeoxygluconokinase</fullName>
    </submittedName>
</protein>
<dbReference type="EMBL" id="BMLX01000001">
    <property type="protein sequence ID" value="GGP18531.1"/>
    <property type="molecule type" value="Genomic_DNA"/>
</dbReference>